<sequence>MNETTQLPYYRAAFYCRERRSIPVVRKFARKALVDWACEKRADDVLLCVTELATNALRHGVPPGRGFKVHIYLERIENVLRVELHDSGDGEVCPADDLPGADDEGGRGLLLVAALADKWGVGERNPGKIVWCEFGVVA</sequence>
<dbReference type="InterPro" id="IPR036890">
    <property type="entry name" value="HATPase_C_sf"/>
</dbReference>
<gene>
    <name evidence="3" type="ORF">G3I58_33605</name>
</gene>
<keyword evidence="3" id="KW-0547">Nucleotide-binding</keyword>
<keyword evidence="3" id="KW-0067">ATP-binding</keyword>
<feature type="domain" description="Histidine kinase/HSP90-like ATPase" evidence="2">
    <location>
        <begin position="21"/>
        <end position="131"/>
    </location>
</feature>
<dbReference type="Proteomes" id="UP000470951">
    <property type="component" value="Unassembled WGS sequence"/>
</dbReference>
<organism evidence="3 4">
    <name type="scientific">Streptomyces anulatus</name>
    <name type="common">Streptomyces chrysomallus</name>
    <dbReference type="NCBI Taxonomy" id="1892"/>
    <lineage>
        <taxon>Bacteria</taxon>
        <taxon>Bacillati</taxon>
        <taxon>Actinomycetota</taxon>
        <taxon>Actinomycetes</taxon>
        <taxon>Kitasatosporales</taxon>
        <taxon>Streptomycetaceae</taxon>
        <taxon>Streptomyces</taxon>
    </lineage>
</organism>
<dbReference type="Pfam" id="PF13581">
    <property type="entry name" value="HATPase_c_2"/>
    <property type="match status" value="1"/>
</dbReference>
<reference evidence="3 4" key="1">
    <citation type="submission" date="2020-01" db="EMBL/GenBank/DDBJ databases">
        <title>Insect and environment-associated Actinomycetes.</title>
        <authorList>
            <person name="Currrie C."/>
            <person name="Chevrette M."/>
            <person name="Carlson C."/>
            <person name="Stubbendieck R."/>
            <person name="Wendt-Pienkowski E."/>
        </authorList>
    </citation>
    <scope>NUCLEOTIDE SEQUENCE [LARGE SCALE GENOMIC DNA]</scope>
    <source>
        <strain evidence="3 4">SID7903</strain>
    </source>
</reference>
<dbReference type="InterPro" id="IPR003594">
    <property type="entry name" value="HATPase_dom"/>
</dbReference>
<dbReference type="EMBL" id="JAAGMS010000367">
    <property type="protein sequence ID" value="NEC02875.1"/>
    <property type="molecule type" value="Genomic_DNA"/>
</dbReference>
<keyword evidence="1" id="KW-0723">Serine/threonine-protein kinase</keyword>
<name>A0A7K3RL12_STRAQ</name>
<proteinExistence type="predicted"/>
<accession>A0A7K3RL12</accession>
<dbReference type="Gene3D" id="3.30.565.10">
    <property type="entry name" value="Histidine kinase-like ATPase, C-terminal domain"/>
    <property type="match status" value="1"/>
</dbReference>
<evidence type="ECO:0000256" key="1">
    <source>
        <dbReference type="ARBA" id="ARBA00022527"/>
    </source>
</evidence>
<dbReference type="RefSeq" id="WP_164223375.1">
    <property type="nucleotide sequence ID" value="NZ_JAAGMS010000367.1"/>
</dbReference>
<evidence type="ECO:0000259" key="2">
    <source>
        <dbReference type="Pfam" id="PF13581"/>
    </source>
</evidence>
<evidence type="ECO:0000313" key="4">
    <source>
        <dbReference type="Proteomes" id="UP000470951"/>
    </source>
</evidence>
<dbReference type="GO" id="GO:0004674">
    <property type="term" value="F:protein serine/threonine kinase activity"/>
    <property type="evidence" value="ECO:0007669"/>
    <property type="project" value="UniProtKB-KW"/>
</dbReference>
<dbReference type="SUPFAM" id="SSF55874">
    <property type="entry name" value="ATPase domain of HSP90 chaperone/DNA topoisomerase II/histidine kinase"/>
    <property type="match status" value="1"/>
</dbReference>
<dbReference type="PANTHER" id="PTHR35526">
    <property type="entry name" value="ANTI-SIGMA-F FACTOR RSBW-RELATED"/>
    <property type="match status" value="1"/>
</dbReference>
<protein>
    <submittedName>
        <fullName evidence="3">ATP-binding protein</fullName>
    </submittedName>
</protein>
<dbReference type="AlphaFoldDB" id="A0A7K3RL12"/>
<dbReference type="CDD" id="cd16936">
    <property type="entry name" value="HATPase_RsbW-like"/>
    <property type="match status" value="1"/>
</dbReference>
<keyword evidence="1" id="KW-0418">Kinase</keyword>
<dbReference type="PANTHER" id="PTHR35526:SF3">
    <property type="entry name" value="ANTI-SIGMA-F FACTOR RSBW"/>
    <property type="match status" value="1"/>
</dbReference>
<evidence type="ECO:0000313" key="3">
    <source>
        <dbReference type="EMBL" id="NEC02875.1"/>
    </source>
</evidence>
<comment type="caution">
    <text evidence="3">The sequence shown here is derived from an EMBL/GenBank/DDBJ whole genome shotgun (WGS) entry which is preliminary data.</text>
</comment>
<dbReference type="InterPro" id="IPR050267">
    <property type="entry name" value="Anti-sigma-factor_SerPK"/>
</dbReference>
<keyword evidence="1" id="KW-0808">Transferase</keyword>
<dbReference type="GO" id="GO:0005524">
    <property type="term" value="F:ATP binding"/>
    <property type="evidence" value="ECO:0007669"/>
    <property type="project" value="UniProtKB-KW"/>
</dbReference>